<evidence type="ECO:0000313" key="2">
    <source>
        <dbReference type="EMBL" id="MCE3049373.1"/>
    </source>
</evidence>
<sequence>LAPHAWALCIGNHPHRLARRNEVSHVKNLAGQAVNKGKGVASSSHGNKRSRGTQEAPSEDASMPPQPPWHYGLRCVIEQHVTYVTTESVRLMFSLMTGRPVNIDVIIKGLLTRERVKSQRFRFGGLLTQFLREQQINEDLIDYRPWYDPKGPDLMRTKELKVIHGPVLSLNECNACIDNVLSH</sequence>
<feature type="non-terminal residue" evidence="2">
    <location>
        <position position="1"/>
    </location>
</feature>
<accession>A0ABS8WF13</accession>
<dbReference type="Proteomes" id="UP000823775">
    <property type="component" value="Unassembled WGS sequence"/>
</dbReference>
<evidence type="ECO:0000256" key="1">
    <source>
        <dbReference type="SAM" id="MobiDB-lite"/>
    </source>
</evidence>
<evidence type="ECO:0000313" key="3">
    <source>
        <dbReference type="Proteomes" id="UP000823775"/>
    </source>
</evidence>
<protein>
    <submittedName>
        <fullName evidence="2">Uncharacterized protein</fullName>
    </submittedName>
</protein>
<gene>
    <name evidence="2" type="ORF">HAX54_044722</name>
</gene>
<keyword evidence="3" id="KW-1185">Reference proteome</keyword>
<proteinExistence type="predicted"/>
<comment type="caution">
    <text evidence="2">The sequence shown here is derived from an EMBL/GenBank/DDBJ whole genome shotgun (WGS) entry which is preliminary data.</text>
</comment>
<reference evidence="2 3" key="1">
    <citation type="journal article" date="2021" name="BMC Genomics">
        <title>Datura genome reveals duplications of psychoactive alkaloid biosynthetic genes and high mutation rate following tissue culture.</title>
        <authorList>
            <person name="Rajewski A."/>
            <person name="Carter-House D."/>
            <person name="Stajich J."/>
            <person name="Litt A."/>
        </authorList>
    </citation>
    <scope>NUCLEOTIDE SEQUENCE [LARGE SCALE GENOMIC DNA]</scope>
    <source>
        <strain evidence="2">AR-01</strain>
    </source>
</reference>
<organism evidence="2 3">
    <name type="scientific">Datura stramonium</name>
    <name type="common">Jimsonweed</name>
    <name type="synonym">Common thornapple</name>
    <dbReference type="NCBI Taxonomy" id="4076"/>
    <lineage>
        <taxon>Eukaryota</taxon>
        <taxon>Viridiplantae</taxon>
        <taxon>Streptophyta</taxon>
        <taxon>Embryophyta</taxon>
        <taxon>Tracheophyta</taxon>
        <taxon>Spermatophyta</taxon>
        <taxon>Magnoliopsida</taxon>
        <taxon>eudicotyledons</taxon>
        <taxon>Gunneridae</taxon>
        <taxon>Pentapetalae</taxon>
        <taxon>asterids</taxon>
        <taxon>lamiids</taxon>
        <taxon>Solanales</taxon>
        <taxon>Solanaceae</taxon>
        <taxon>Solanoideae</taxon>
        <taxon>Datureae</taxon>
        <taxon>Datura</taxon>
    </lineage>
</organism>
<feature type="region of interest" description="Disordered" evidence="1">
    <location>
        <begin position="30"/>
        <end position="65"/>
    </location>
</feature>
<dbReference type="EMBL" id="JACEIK010006851">
    <property type="protein sequence ID" value="MCE3049373.1"/>
    <property type="molecule type" value="Genomic_DNA"/>
</dbReference>
<name>A0ABS8WF13_DATST</name>